<sequence length="107" mass="11496">MSQPGEVTHVRKVTSVLPIVKGAAGWSDCRVRSVMRSVACCQGRCKLVGPSCSLCHATSRPLSRALQVGRPITSALPCDQPRCRAIGRPQSGVLRIDRDFKSSSCLC</sequence>
<gene>
    <name evidence="1" type="ORF">B296_00059051</name>
</gene>
<comment type="caution">
    <text evidence="1">The sequence shown here is derived from an EMBL/GenBank/DDBJ whole genome shotgun (WGS) entry which is preliminary data.</text>
</comment>
<protein>
    <submittedName>
        <fullName evidence="1">Uncharacterized protein</fullName>
    </submittedName>
</protein>
<evidence type="ECO:0000313" key="1">
    <source>
        <dbReference type="EMBL" id="RRT31327.1"/>
    </source>
</evidence>
<proteinExistence type="predicted"/>
<dbReference type="Proteomes" id="UP000287651">
    <property type="component" value="Unassembled WGS sequence"/>
</dbReference>
<evidence type="ECO:0000313" key="2">
    <source>
        <dbReference type="Proteomes" id="UP000287651"/>
    </source>
</evidence>
<dbReference type="EMBL" id="AMZH03041349">
    <property type="protein sequence ID" value="RRT31327.1"/>
    <property type="molecule type" value="Genomic_DNA"/>
</dbReference>
<dbReference type="AlphaFoldDB" id="A0A426WVN9"/>
<name>A0A426WVN9_ENSVE</name>
<accession>A0A426WVN9</accession>
<reference evidence="1 2" key="1">
    <citation type="journal article" date="2014" name="Agronomy (Basel)">
        <title>A Draft Genome Sequence for Ensete ventricosum, the Drought-Tolerant Tree Against Hunger.</title>
        <authorList>
            <person name="Harrison J."/>
            <person name="Moore K.A."/>
            <person name="Paszkiewicz K."/>
            <person name="Jones T."/>
            <person name="Grant M."/>
            <person name="Ambacheew D."/>
            <person name="Muzemil S."/>
            <person name="Studholme D.J."/>
        </authorList>
    </citation>
    <scope>NUCLEOTIDE SEQUENCE [LARGE SCALE GENOMIC DNA]</scope>
</reference>
<organism evidence="1 2">
    <name type="scientific">Ensete ventricosum</name>
    <name type="common">Abyssinian banana</name>
    <name type="synonym">Musa ensete</name>
    <dbReference type="NCBI Taxonomy" id="4639"/>
    <lineage>
        <taxon>Eukaryota</taxon>
        <taxon>Viridiplantae</taxon>
        <taxon>Streptophyta</taxon>
        <taxon>Embryophyta</taxon>
        <taxon>Tracheophyta</taxon>
        <taxon>Spermatophyta</taxon>
        <taxon>Magnoliopsida</taxon>
        <taxon>Liliopsida</taxon>
        <taxon>Zingiberales</taxon>
        <taxon>Musaceae</taxon>
        <taxon>Ensete</taxon>
    </lineage>
</organism>